<evidence type="ECO:0000256" key="1">
    <source>
        <dbReference type="ARBA" id="ARBA00022741"/>
    </source>
</evidence>
<dbReference type="Gene3D" id="1.25.40.10">
    <property type="entry name" value="Tetratricopeptide repeat domain"/>
    <property type="match status" value="1"/>
</dbReference>
<dbReference type="InterPro" id="IPR027417">
    <property type="entry name" value="P-loop_NTPase"/>
</dbReference>
<keyword evidence="4" id="KW-0472">Membrane</keyword>
<keyword evidence="1" id="KW-0547">Nucleotide-binding</keyword>
<evidence type="ECO:0000313" key="6">
    <source>
        <dbReference type="EMBL" id="USP73501.1"/>
    </source>
</evidence>
<dbReference type="Pfam" id="PF03473">
    <property type="entry name" value="MOSC"/>
    <property type="match status" value="1"/>
</dbReference>
<dbReference type="Proteomes" id="UP001056012">
    <property type="component" value="Chromosome 1"/>
</dbReference>
<dbReference type="Pfam" id="PF03476">
    <property type="entry name" value="MOSC_N"/>
    <property type="match status" value="1"/>
</dbReference>
<keyword evidence="2" id="KW-0342">GTP-binding</keyword>
<proteinExistence type="predicted"/>
<dbReference type="InterPro" id="IPR003578">
    <property type="entry name" value="Small_GTPase_Rho"/>
</dbReference>
<feature type="transmembrane region" description="Helical" evidence="4">
    <location>
        <begin position="12"/>
        <end position="38"/>
    </location>
</feature>
<feature type="region of interest" description="Disordered" evidence="3">
    <location>
        <begin position="903"/>
        <end position="981"/>
    </location>
</feature>
<dbReference type="InterPro" id="IPR005302">
    <property type="entry name" value="MoCF_Sase_C"/>
</dbReference>
<dbReference type="PRINTS" id="PR00449">
    <property type="entry name" value="RASTRNSFRMNG"/>
</dbReference>
<keyword evidence="4" id="KW-0812">Transmembrane</keyword>
<dbReference type="InterPro" id="IPR011037">
    <property type="entry name" value="Pyrv_Knase-like_insert_dom_sf"/>
</dbReference>
<reference evidence="6" key="1">
    <citation type="submission" date="2021-12" db="EMBL/GenBank/DDBJ databases">
        <title>Curvularia clavata genome.</title>
        <authorList>
            <person name="Cao Y."/>
        </authorList>
    </citation>
    <scope>NUCLEOTIDE SEQUENCE</scope>
    <source>
        <strain evidence="6">Yc1106</strain>
    </source>
</reference>
<sequence>MAGTSFSLDTGSSLTTGAILFAAIAGLLPFLAILVLGISQTPKALPPPAGCRKIGIKKQSNLEDQYSKKYAKGGDPTPEKPWTIKALFIYPLKSGAPIELEKSDVIRTGFKYDRQFTLAQQVTSLPSLDGKVTSEWQFMTQRNFPRLAKVETEMWVPDPSARDYKEDGEWVKSDGCLVMRFPFTPDTDFTIEGLANYGKIMAAKLSGRSEPMLEFRVPFNPPQERIKSKGYKNEVLRIWKDSPVALNMTSEIEHEVFERLRYTLGAANPMALFRIDTNAYREVHRNAPKKEDVGFDTVIGMQDSYPVHIMNMASVHDVASRLPGNTPKSEHVWQNRLTLLDAMRFRANIYITGPPAFAEDHWKKARITSSSDPSSSLNLHISCRTTRCKLPNVDPKTAEPDRNEPSTTLRSYRIIDEGSKHACLGMQASIQVTVLIKQFHNEASAVDATLTGLLGDVEGFKRVLESMRETVDQSDIKSNLQLTGHTGCHWKNLARSLHDGTDTLQKLHNLLDSISKKTSVLDAPRKLLRLKSASEQIAHYREQIQSSHTALQLSLSTIILWNQVTFQKSTERIPDQIVPTLDKLYEEFRIFGALLNAKIEKLQYAAAGSNALDNHKLQYMNNLRECVRSAADVVSTASTTLNTDSSDNKASVKYGSEFGDVFIRDANEPMLRWFASNTVYEFEEVEAPLPAPSEASNGDALMEYNSDTDSDLENDLIRSLFKEGQKRKEQGDLTGAVRHFRNCLTRFSSNMSYASLTPAQSSTACGVSKVELLEHLTDSYCLQGSWSKAKSTMAEKLVIMERQVGKKDGVYLQDTMKLAEIMMMNQDYVEAHLQARRSLRGFRKLGENGHTGYENCLAILINMCQLEGKEDEEEAYTALLVGHASGALRVAPKFKSAILLPDAIQPQPPSTTDTPTDSIAGTSVPKNSQEVPLQSHETTQKRLPREDLHATSSFPSRRLSVTDLDNKSNTKGPPNSKFTGVGKFGRISIREHLNDMSKTKEANALKTLIPAPGMAEDIAASTSTALDTMKRVQDNKYYAPLYSFTDGKSYPTEMMEFIYTLSTAARQDRIKRETREAMVNIDFLETYCRISGKKTHYSTFPGPAGFTCTLHINGQRWCTVSGYAFKSQAVDAAAAKACREHMTSTEMVTVMEILGMPNRSSDKEVYIPDLDENHIEITDDTSLEQAPGITITQPGQDTVALRNVPNTVVSDVGVAERSRLRRYASDSSILTEQDTDQSSVGRFLTKSFTALMVGNKHQRAAASLSKLPSNYQASNSSSLSIGEWNTRPNMPVATAEGGSSASPRVSHCPICNNVLSEVTYNALSHVNKCIAEQYSTIDMPKWTRYGQIQSPGALVSRSSSYSAISTSTEGLWACDRCRPGTLQYLNEERCGYCSEPRGSNAPSSLNGFECGPFDYFQRPLDSTFPIPQYGKEPFFIRRKVVLLGDALCGKTYLASTWSKGRQLSGSEDTMVNTFIKTTTIDDCEVELVISDCNGTDENETMSRLSFDNPYMLLICFDISNPNSFANVEFMWRNKVKKYLSDVPKVLVGCKKDLRDNKRSLQALLHRETLPISPYAGNCLAIIMGALAYFETSAIKRQGLSDLFDYVAETLQRLSSIN</sequence>
<dbReference type="GO" id="GO:0030151">
    <property type="term" value="F:molybdenum ion binding"/>
    <property type="evidence" value="ECO:0007669"/>
    <property type="project" value="InterPro"/>
</dbReference>
<dbReference type="SMART" id="SM00173">
    <property type="entry name" value="RAS"/>
    <property type="match status" value="1"/>
</dbReference>
<dbReference type="GO" id="GO:0007264">
    <property type="term" value="P:small GTPase-mediated signal transduction"/>
    <property type="evidence" value="ECO:0007669"/>
    <property type="project" value="InterPro"/>
</dbReference>
<accession>A0A9Q8Z0C4</accession>
<dbReference type="Pfam" id="PF00071">
    <property type="entry name" value="Ras"/>
    <property type="match status" value="1"/>
</dbReference>
<evidence type="ECO:0000313" key="7">
    <source>
        <dbReference type="Proteomes" id="UP001056012"/>
    </source>
</evidence>
<dbReference type="EMBL" id="CP089274">
    <property type="protein sequence ID" value="USP73501.1"/>
    <property type="molecule type" value="Genomic_DNA"/>
</dbReference>
<evidence type="ECO:0000259" key="5">
    <source>
        <dbReference type="PROSITE" id="PS51340"/>
    </source>
</evidence>
<dbReference type="InterPro" id="IPR011990">
    <property type="entry name" value="TPR-like_helical_dom_sf"/>
</dbReference>
<feature type="compositionally biased region" description="Polar residues" evidence="3">
    <location>
        <begin position="967"/>
        <end position="978"/>
    </location>
</feature>
<dbReference type="GO" id="GO:0030170">
    <property type="term" value="F:pyridoxal phosphate binding"/>
    <property type="evidence" value="ECO:0007669"/>
    <property type="project" value="InterPro"/>
</dbReference>
<dbReference type="PROSITE" id="PS51419">
    <property type="entry name" value="RAB"/>
    <property type="match status" value="1"/>
</dbReference>
<gene>
    <name evidence="6" type="ORF">yc1106_00775</name>
</gene>
<feature type="compositionally biased region" description="Basic and acidic residues" evidence="3">
    <location>
        <begin position="938"/>
        <end position="949"/>
    </location>
</feature>
<feature type="domain" description="MOSC" evidence="5">
    <location>
        <begin position="281"/>
        <end position="453"/>
    </location>
</feature>
<dbReference type="SMART" id="SM00175">
    <property type="entry name" value="RAB"/>
    <property type="match status" value="1"/>
</dbReference>
<evidence type="ECO:0000256" key="4">
    <source>
        <dbReference type="SAM" id="Phobius"/>
    </source>
</evidence>
<dbReference type="GO" id="GO:0005525">
    <property type="term" value="F:GTP binding"/>
    <property type="evidence" value="ECO:0007669"/>
    <property type="project" value="UniProtKB-KW"/>
</dbReference>
<dbReference type="PANTHER" id="PTHR24072">
    <property type="entry name" value="RHO FAMILY GTPASE"/>
    <property type="match status" value="1"/>
</dbReference>
<evidence type="ECO:0000256" key="3">
    <source>
        <dbReference type="SAM" id="MobiDB-lite"/>
    </source>
</evidence>
<dbReference type="PROSITE" id="PS51340">
    <property type="entry name" value="MOSC"/>
    <property type="match status" value="1"/>
</dbReference>
<keyword evidence="7" id="KW-1185">Reference proteome</keyword>
<dbReference type="SMART" id="SM00174">
    <property type="entry name" value="RHO"/>
    <property type="match status" value="1"/>
</dbReference>
<dbReference type="Gene3D" id="3.40.50.300">
    <property type="entry name" value="P-loop containing nucleotide triphosphate hydrolases"/>
    <property type="match status" value="1"/>
</dbReference>
<dbReference type="GO" id="GO:0003924">
    <property type="term" value="F:GTPase activity"/>
    <property type="evidence" value="ECO:0007669"/>
    <property type="project" value="InterPro"/>
</dbReference>
<dbReference type="PROSITE" id="PS51420">
    <property type="entry name" value="RHO"/>
    <property type="match status" value="1"/>
</dbReference>
<dbReference type="InterPro" id="IPR005303">
    <property type="entry name" value="MOCOS_middle"/>
</dbReference>
<name>A0A9Q8Z0C4_CURCL</name>
<dbReference type="OrthoDB" id="17255at2759"/>
<dbReference type="SUPFAM" id="SSF50800">
    <property type="entry name" value="PK beta-barrel domain-like"/>
    <property type="match status" value="1"/>
</dbReference>
<organism evidence="6 7">
    <name type="scientific">Curvularia clavata</name>
    <dbReference type="NCBI Taxonomy" id="95742"/>
    <lineage>
        <taxon>Eukaryota</taxon>
        <taxon>Fungi</taxon>
        <taxon>Dikarya</taxon>
        <taxon>Ascomycota</taxon>
        <taxon>Pezizomycotina</taxon>
        <taxon>Dothideomycetes</taxon>
        <taxon>Pleosporomycetidae</taxon>
        <taxon>Pleosporales</taxon>
        <taxon>Pleosporineae</taxon>
        <taxon>Pleosporaceae</taxon>
        <taxon>Curvularia</taxon>
    </lineage>
</organism>
<evidence type="ECO:0000256" key="2">
    <source>
        <dbReference type="ARBA" id="ARBA00023134"/>
    </source>
</evidence>
<dbReference type="InterPro" id="IPR001806">
    <property type="entry name" value="Small_GTPase"/>
</dbReference>
<keyword evidence="4" id="KW-1133">Transmembrane helix</keyword>
<dbReference type="SUPFAM" id="SSF52540">
    <property type="entry name" value="P-loop containing nucleoside triphosphate hydrolases"/>
    <property type="match status" value="1"/>
</dbReference>
<protein>
    <recommendedName>
        <fullName evidence="5">MOSC domain-containing protein</fullName>
    </recommendedName>
</protein>
<feature type="compositionally biased region" description="Polar residues" evidence="3">
    <location>
        <begin position="919"/>
        <end position="937"/>
    </location>
</feature>
<dbReference type="VEuPathDB" id="FungiDB:yc1106_00775"/>